<dbReference type="EMBL" id="BAAAFO010000004">
    <property type="protein sequence ID" value="GAA0262414.1"/>
    <property type="molecule type" value="Genomic_DNA"/>
</dbReference>
<dbReference type="PIRSF" id="PIRSF039032">
    <property type="entry name" value="HigB-2"/>
    <property type="match status" value="1"/>
</dbReference>
<name>A0ABP3EJK9_9GAMM</name>
<dbReference type="Proteomes" id="UP001500657">
    <property type="component" value="Unassembled WGS sequence"/>
</dbReference>
<evidence type="ECO:0000313" key="1">
    <source>
        <dbReference type="EMBL" id="GAA0262414.1"/>
    </source>
</evidence>
<proteinExistence type="predicted"/>
<organism evidence="1 2">
    <name type="scientific">Rhodanobacter caeni</name>
    <dbReference type="NCBI Taxonomy" id="657654"/>
    <lineage>
        <taxon>Bacteria</taxon>
        <taxon>Pseudomonadati</taxon>
        <taxon>Pseudomonadota</taxon>
        <taxon>Gammaproteobacteria</taxon>
        <taxon>Lysobacterales</taxon>
        <taxon>Rhodanobacteraceae</taxon>
        <taxon>Rhodanobacter</taxon>
    </lineage>
</organism>
<dbReference type="RefSeq" id="WP_343883618.1">
    <property type="nucleotide sequence ID" value="NZ_BAAAFO010000004.1"/>
</dbReference>
<dbReference type="Pfam" id="PF06296">
    <property type="entry name" value="RelE"/>
    <property type="match status" value="1"/>
</dbReference>
<dbReference type="InterPro" id="IPR009387">
    <property type="entry name" value="HigB-2"/>
</dbReference>
<protein>
    <submittedName>
        <fullName evidence="1">Type II toxin-antitoxin system RelE/ParE family toxin</fullName>
    </submittedName>
</protein>
<comment type="caution">
    <text evidence="1">The sequence shown here is derived from an EMBL/GenBank/DDBJ whole genome shotgun (WGS) entry which is preliminary data.</text>
</comment>
<reference evidence="2" key="1">
    <citation type="journal article" date="2019" name="Int. J. Syst. Evol. Microbiol.">
        <title>The Global Catalogue of Microorganisms (GCM) 10K type strain sequencing project: providing services to taxonomists for standard genome sequencing and annotation.</title>
        <authorList>
            <consortium name="The Broad Institute Genomics Platform"/>
            <consortium name="The Broad Institute Genome Sequencing Center for Infectious Disease"/>
            <person name="Wu L."/>
            <person name="Ma J."/>
        </authorList>
    </citation>
    <scope>NUCLEOTIDE SEQUENCE [LARGE SCALE GENOMIC DNA]</scope>
    <source>
        <strain evidence="2">JCM 16242</strain>
    </source>
</reference>
<gene>
    <name evidence="1" type="ORF">GCM10009126_30040</name>
</gene>
<accession>A0ABP3EJK9</accession>
<keyword evidence="2" id="KW-1185">Reference proteome</keyword>
<evidence type="ECO:0000313" key="2">
    <source>
        <dbReference type="Proteomes" id="UP001500657"/>
    </source>
</evidence>
<sequence length="104" mass="11499">MVFVETPLFTSQIKLLLNDDDYGVFQRALAENPQAGDVIPGTGGLRKVRVAAKGHGKSGGARVIYYHFVSASRIGLLFAYPKNEQVNLTPAQKTALRKIIELWR</sequence>